<name>A0AAP0M411_9ROSI</name>
<gene>
    <name evidence="1" type="ORF">WN944_013507</name>
</gene>
<evidence type="ECO:0000313" key="2">
    <source>
        <dbReference type="Proteomes" id="UP001428341"/>
    </source>
</evidence>
<protein>
    <submittedName>
        <fullName evidence="1">Uncharacterized protein</fullName>
    </submittedName>
</protein>
<organism evidence="1 2">
    <name type="scientific">Citrus x changshan-huyou</name>
    <dbReference type="NCBI Taxonomy" id="2935761"/>
    <lineage>
        <taxon>Eukaryota</taxon>
        <taxon>Viridiplantae</taxon>
        <taxon>Streptophyta</taxon>
        <taxon>Embryophyta</taxon>
        <taxon>Tracheophyta</taxon>
        <taxon>Spermatophyta</taxon>
        <taxon>Magnoliopsida</taxon>
        <taxon>eudicotyledons</taxon>
        <taxon>Gunneridae</taxon>
        <taxon>Pentapetalae</taxon>
        <taxon>rosids</taxon>
        <taxon>malvids</taxon>
        <taxon>Sapindales</taxon>
        <taxon>Rutaceae</taxon>
        <taxon>Aurantioideae</taxon>
        <taxon>Citrus</taxon>
    </lineage>
</organism>
<proteinExistence type="predicted"/>
<reference evidence="1 2" key="1">
    <citation type="submission" date="2024-05" db="EMBL/GenBank/DDBJ databases">
        <title>Haplotype-resolved chromosome-level genome assembly of Huyou (Citrus changshanensis).</title>
        <authorList>
            <person name="Miao C."/>
            <person name="Chen W."/>
            <person name="Wu Y."/>
            <person name="Wang L."/>
            <person name="Zhao S."/>
            <person name="Grierson D."/>
            <person name="Xu C."/>
            <person name="Chen K."/>
        </authorList>
    </citation>
    <scope>NUCLEOTIDE SEQUENCE [LARGE SCALE GENOMIC DNA]</scope>
    <source>
        <strain evidence="1">01-14</strain>
        <tissue evidence="1">Leaf</tissue>
    </source>
</reference>
<dbReference type="EMBL" id="JBCGBO010000005">
    <property type="protein sequence ID" value="KAK9198323.1"/>
    <property type="molecule type" value="Genomic_DNA"/>
</dbReference>
<sequence>MFRLKPRRGISLSFVFFLIKFEFQAITIMFDKICIHYNREIKIYIISAKTEDCGGHEKVCCIFIFSVH</sequence>
<evidence type="ECO:0000313" key="1">
    <source>
        <dbReference type="EMBL" id="KAK9198323.1"/>
    </source>
</evidence>
<accession>A0AAP0M411</accession>
<comment type="caution">
    <text evidence="1">The sequence shown here is derived from an EMBL/GenBank/DDBJ whole genome shotgun (WGS) entry which is preliminary data.</text>
</comment>
<keyword evidence="2" id="KW-1185">Reference proteome</keyword>
<dbReference type="AlphaFoldDB" id="A0AAP0M411"/>
<dbReference type="Proteomes" id="UP001428341">
    <property type="component" value="Unassembled WGS sequence"/>
</dbReference>